<dbReference type="EMBL" id="JAODUP010000122">
    <property type="protein sequence ID" value="KAK2161022.1"/>
    <property type="molecule type" value="Genomic_DNA"/>
</dbReference>
<reference evidence="3" key="1">
    <citation type="journal article" date="2023" name="Mol. Biol. Evol.">
        <title>Third-Generation Sequencing Reveals the Adaptive Role of the Epigenome in Three Deep-Sea Polychaetes.</title>
        <authorList>
            <person name="Perez M."/>
            <person name="Aroh O."/>
            <person name="Sun Y."/>
            <person name="Lan Y."/>
            <person name="Juniper S.K."/>
            <person name="Young C.R."/>
            <person name="Angers B."/>
            <person name="Qian P.Y."/>
        </authorList>
    </citation>
    <scope>NUCLEOTIDE SEQUENCE</scope>
    <source>
        <strain evidence="3">P08H-3</strain>
    </source>
</reference>
<name>A0AAD9JX80_9ANNE</name>
<keyword evidence="2" id="KW-0732">Signal</keyword>
<keyword evidence="1" id="KW-1133">Transmembrane helix</keyword>
<feature type="chain" id="PRO_5042207963" evidence="2">
    <location>
        <begin position="32"/>
        <end position="231"/>
    </location>
</feature>
<keyword evidence="1" id="KW-0472">Membrane</keyword>
<comment type="caution">
    <text evidence="3">The sequence shown here is derived from an EMBL/GenBank/DDBJ whole genome shotgun (WGS) entry which is preliminary data.</text>
</comment>
<dbReference type="AlphaFoldDB" id="A0AAD9JX80"/>
<keyword evidence="4" id="KW-1185">Reference proteome</keyword>
<accession>A0AAD9JX80</accession>
<gene>
    <name evidence="3" type="ORF">LSH36_122g01003</name>
</gene>
<evidence type="ECO:0000313" key="3">
    <source>
        <dbReference type="EMBL" id="KAK2161022.1"/>
    </source>
</evidence>
<organism evidence="3 4">
    <name type="scientific">Paralvinella palmiformis</name>
    <dbReference type="NCBI Taxonomy" id="53620"/>
    <lineage>
        <taxon>Eukaryota</taxon>
        <taxon>Metazoa</taxon>
        <taxon>Spiralia</taxon>
        <taxon>Lophotrochozoa</taxon>
        <taxon>Annelida</taxon>
        <taxon>Polychaeta</taxon>
        <taxon>Sedentaria</taxon>
        <taxon>Canalipalpata</taxon>
        <taxon>Terebellida</taxon>
        <taxon>Terebelliformia</taxon>
        <taxon>Alvinellidae</taxon>
        <taxon>Paralvinella</taxon>
    </lineage>
</organism>
<feature type="transmembrane region" description="Helical" evidence="1">
    <location>
        <begin position="153"/>
        <end position="173"/>
    </location>
</feature>
<keyword evidence="1" id="KW-0812">Transmembrane</keyword>
<evidence type="ECO:0000256" key="2">
    <source>
        <dbReference type="SAM" id="SignalP"/>
    </source>
</evidence>
<protein>
    <submittedName>
        <fullName evidence="3">Uncharacterized protein</fullName>
    </submittedName>
</protein>
<evidence type="ECO:0000313" key="4">
    <source>
        <dbReference type="Proteomes" id="UP001208570"/>
    </source>
</evidence>
<dbReference type="Proteomes" id="UP001208570">
    <property type="component" value="Unassembled WGS sequence"/>
</dbReference>
<evidence type="ECO:0000256" key="1">
    <source>
        <dbReference type="SAM" id="Phobius"/>
    </source>
</evidence>
<feature type="signal peptide" evidence="2">
    <location>
        <begin position="1"/>
        <end position="31"/>
    </location>
</feature>
<sequence length="231" mass="26191">MSALKPYQQRIIRPLTMALMTLVYVVNEVVSSGVDVVYCRDSWLEQLAYEDFAVYTCSKCFVQVFWDEKNLTLKLPPTYPYLLVDPDNGTEYYPDAESDTSVGVYREAYVGRMSDVASLLPGSETLLSSYPATAFVTNLRNDLQQRTTLKIHFNLFVSVLSTASFTVAFHSVYHDAFTNSNPVYQQNTVSTRPSLIRNADRFGNVIGNAGNYERCLTLERRSLANIDVIRR</sequence>
<proteinExistence type="predicted"/>